<dbReference type="AlphaFoldDB" id="A0A919RM56"/>
<comment type="caution">
    <text evidence="1">The sequence shown here is derived from an EMBL/GenBank/DDBJ whole genome shotgun (WGS) entry which is preliminary data.</text>
</comment>
<dbReference type="EMBL" id="BOOW01000044">
    <property type="protein sequence ID" value="GII96336.1"/>
    <property type="molecule type" value="Genomic_DNA"/>
</dbReference>
<evidence type="ECO:0000313" key="2">
    <source>
        <dbReference type="Proteomes" id="UP000606172"/>
    </source>
</evidence>
<gene>
    <name evidence="1" type="ORF">Ssi02_65670</name>
</gene>
<organism evidence="1 2">
    <name type="scientific">Sinosporangium siamense</name>
    <dbReference type="NCBI Taxonomy" id="1367973"/>
    <lineage>
        <taxon>Bacteria</taxon>
        <taxon>Bacillati</taxon>
        <taxon>Actinomycetota</taxon>
        <taxon>Actinomycetes</taxon>
        <taxon>Streptosporangiales</taxon>
        <taxon>Streptosporangiaceae</taxon>
        <taxon>Sinosporangium</taxon>
    </lineage>
</organism>
<sequence>MASVHNDGIYGELIDFFSGEPQWRSKAQASSIEIASLGVEKGLAAPTGEPLWYGATNGARGEL</sequence>
<keyword evidence="2" id="KW-1185">Reference proteome</keyword>
<name>A0A919RM56_9ACTN</name>
<reference evidence="1" key="1">
    <citation type="submission" date="2021-01" db="EMBL/GenBank/DDBJ databases">
        <title>Whole genome shotgun sequence of Sinosporangium siamense NBRC 109515.</title>
        <authorList>
            <person name="Komaki H."/>
            <person name="Tamura T."/>
        </authorList>
    </citation>
    <scope>NUCLEOTIDE SEQUENCE</scope>
    <source>
        <strain evidence="1">NBRC 109515</strain>
    </source>
</reference>
<protein>
    <submittedName>
        <fullName evidence="1">Uncharacterized protein</fullName>
    </submittedName>
</protein>
<evidence type="ECO:0000313" key="1">
    <source>
        <dbReference type="EMBL" id="GII96336.1"/>
    </source>
</evidence>
<proteinExistence type="predicted"/>
<dbReference type="Proteomes" id="UP000606172">
    <property type="component" value="Unassembled WGS sequence"/>
</dbReference>
<accession>A0A919RM56</accession>